<dbReference type="PANTHER" id="PTHR30595:SF6">
    <property type="entry name" value="SCHLAFEN ALBA-2 DOMAIN-CONTAINING PROTEIN"/>
    <property type="match status" value="1"/>
</dbReference>
<reference evidence="2 3" key="1">
    <citation type="submission" date="2019-04" db="EMBL/GenBank/DDBJ databases">
        <authorList>
            <person name="Feng G."/>
            <person name="Zhang J."/>
            <person name="Zhu H."/>
        </authorList>
    </citation>
    <scope>NUCLEOTIDE SEQUENCE [LARGE SCALE GENOMIC DNA]</scope>
    <source>
        <strain evidence="2 3">JCM 17223</strain>
    </source>
</reference>
<evidence type="ECO:0000313" key="3">
    <source>
        <dbReference type="Proteomes" id="UP000297739"/>
    </source>
</evidence>
<protein>
    <recommendedName>
        <fullName evidence="1">Schlafen AlbA-2 domain-containing protein</fullName>
    </recommendedName>
</protein>
<dbReference type="Gene3D" id="3.30.565.60">
    <property type="match status" value="1"/>
</dbReference>
<dbReference type="InterPro" id="IPR038461">
    <property type="entry name" value="Schlafen_AlbA_2_dom_sf"/>
</dbReference>
<organism evidence="2 3">
    <name type="scientific">Hymenobacter elongatus</name>
    <dbReference type="NCBI Taxonomy" id="877208"/>
    <lineage>
        <taxon>Bacteria</taxon>
        <taxon>Pseudomonadati</taxon>
        <taxon>Bacteroidota</taxon>
        <taxon>Cytophagia</taxon>
        <taxon>Cytophagales</taxon>
        <taxon>Hymenobacteraceae</taxon>
        <taxon>Hymenobacter</taxon>
    </lineage>
</organism>
<dbReference type="EMBL" id="SRLD01000050">
    <property type="protein sequence ID" value="TGE13814.1"/>
    <property type="molecule type" value="Genomic_DNA"/>
</dbReference>
<dbReference type="Gene3D" id="3.30.950.30">
    <property type="entry name" value="Schlafen, AAA domain"/>
    <property type="match status" value="1"/>
</dbReference>
<accession>A0A4Z0PGC0</accession>
<sequence>MRRVAVPETIRAPLRGADVLIFHFSTNGAPLRGALFFYKRGTATRRILPTTPTGMHETHIFEKKSYRKAFGPTADLSDLAKTCVCLANAQGGTLLIGIEDRDEHPPAGQQLDAAEVNAMLKKLSTRAVNVSLAAPEVVSAPNGGQYLRLVVSPSLHVVATTSDGRTYARLSDQCQPVSGEDLRRLVVEKSGLQWEIRPVPDVQWADLAADEIRYFVDRVRAAGKASPFVLAKSDAELLDYFRLVDAHGTATHLGVLWLGTSSQRARLSYGLLVQYVVYNQLEEKVRKETWFDHRLNPARLLEDVLAQAVELHYSHEIPWGTTRRLVPHYPPAVLRELLVNAFAHRVYTTATDVFIQAYPDRVEITSPGGLPLGVTPTTILHERMRRNPHLALTFEATGLMEGEGSGYDLIYQQLSREAKPLPDVDDTGTSLRVTLRAQRPDPDTLRLLDYLSAHYTFSQKETIVLGLLAQHRRLSATALSQALQLRQEERTRSWIGRLVEWNIVQTQGTRKGTEYVLNPEVFAAADLQVKPTLKTIEPHHLRALLTEDLRAYPDSSLAEIHKRLGEELPLPVVQRAIYKLVADGLVNATGANRNRRYALVAKKK</sequence>
<keyword evidence="3" id="KW-1185">Reference proteome</keyword>
<name>A0A4Z0PGC0_9BACT</name>
<evidence type="ECO:0000259" key="1">
    <source>
        <dbReference type="Pfam" id="PF04326"/>
    </source>
</evidence>
<dbReference type="Pfam" id="PF13749">
    <property type="entry name" value="HATPase_c_4"/>
    <property type="match status" value="1"/>
</dbReference>
<gene>
    <name evidence="2" type="ORF">E5J99_18850</name>
</gene>
<dbReference type="PANTHER" id="PTHR30595">
    <property type="entry name" value="GLPR-RELATED TRANSCRIPTIONAL REPRESSOR"/>
    <property type="match status" value="1"/>
</dbReference>
<dbReference type="Pfam" id="PF04326">
    <property type="entry name" value="SLFN_AlbA_2"/>
    <property type="match status" value="1"/>
</dbReference>
<comment type="caution">
    <text evidence="2">The sequence shown here is derived from an EMBL/GenBank/DDBJ whole genome shotgun (WGS) entry which is preliminary data.</text>
</comment>
<dbReference type="OrthoDB" id="9807907at2"/>
<dbReference type="InterPro" id="IPR007421">
    <property type="entry name" value="Schlafen_AlbA_2_dom"/>
</dbReference>
<dbReference type="Proteomes" id="UP000297739">
    <property type="component" value="Unassembled WGS sequence"/>
</dbReference>
<evidence type="ECO:0000313" key="2">
    <source>
        <dbReference type="EMBL" id="TGE13814.1"/>
    </source>
</evidence>
<feature type="domain" description="Schlafen AlbA-2" evidence="1">
    <location>
        <begin position="65"/>
        <end position="177"/>
    </location>
</feature>
<dbReference type="InterPro" id="IPR038475">
    <property type="entry name" value="RecG_C_sf"/>
</dbReference>
<proteinExistence type="predicted"/>
<dbReference type="AlphaFoldDB" id="A0A4Z0PGC0"/>